<sequence>MKVSYKEKQQQHINSPQLLTLYNALSLVLSVIQLLRSSIDRRFSIKTSSTPAMAETYSVREPQDESPTYTPSL</sequence>
<dbReference type="EMBL" id="CM017690">
    <property type="protein sequence ID" value="TYH23644.1"/>
    <property type="molecule type" value="Genomic_DNA"/>
</dbReference>
<protein>
    <submittedName>
        <fullName evidence="2">Uncharacterized protein</fullName>
    </submittedName>
</protein>
<name>A0A5D2GZK5_GOSDA</name>
<organism evidence="2 3">
    <name type="scientific">Gossypium darwinii</name>
    <name type="common">Darwin's cotton</name>
    <name type="synonym">Gossypium barbadense var. darwinii</name>
    <dbReference type="NCBI Taxonomy" id="34276"/>
    <lineage>
        <taxon>Eukaryota</taxon>
        <taxon>Viridiplantae</taxon>
        <taxon>Streptophyta</taxon>
        <taxon>Embryophyta</taxon>
        <taxon>Tracheophyta</taxon>
        <taxon>Spermatophyta</taxon>
        <taxon>Magnoliopsida</taxon>
        <taxon>eudicotyledons</taxon>
        <taxon>Gunneridae</taxon>
        <taxon>Pentapetalae</taxon>
        <taxon>rosids</taxon>
        <taxon>malvids</taxon>
        <taxon>Malvales</taxon>
        <taxon>Malvaceae</taxon>
        <taxon>Malvoideae</taxon>
        <taxon>Gossypium</taxon>
    </lineage>
</organism>
<proteinExistence type="predicted"/>
<dbReference type="Proteomes" id="UP000323506">
    <property type="component" value="Chromosome A03"/>
</dbReference>
<gene>
    <name evidence="2" type="ORF">ES288_A03G030100v1</name>
</gene>
<feature type="region of interest" description="Disordered" evidence="1">
    <location>
        <begin position="50"/>
        <end position="73"/>
    </location>
</feature>
<keyword evidence="3" id="KW-1185">Reference proteome</keyword>
<dbReference type="EMBL" id="CM017690">
    <property type="protein sequence ID" value="TYH23643.1"/>
    <property type="molecule type" value="Genomic_DNA"/>
</dbReference>
<dbReference type="AlphaFoldDB" id="A0A5D2GZK5"/>
<evidence type="ECO:0000313" key="2">
    <source>
        <dbReference type="EMBL" id="TYH23643.1"/>
    </source>
</evidence>
<reference evidence="2 3" key="1">
    <citation type="submission" date="2019-06" db="EMBL/GenBank/DDBJ databases">
        <title>WGS assembly of Gossypium darwinii.</title>
        <authorList>
            <person name="Chen Z.J."/>
            <person name="Sreedasyam A."/>
            <person name="Ando A."/>
            <person name="Song Q."/>
            <person name="De L."/>
            <person name="Hulse-Kemp A."/>
            <person name="Ding M."/>
            <person name="Ye W."/>
            <person name="Kirkbride R."/>
            <person name="Jenkins J."/>
            <person name="Plott C."/>
            <person name="Lovell J."/>
            <person name="Lin Y.-M."/>
            <person name="Vaughn R."/>
            <person name="Liu B."/>
            <person name="Li W."/>
            <person name="Simpson S."/>
            <person name="Scheffler B."/>
            <person name="Saski C."/>
            <person name="Grover C."/>
            <person name="Hu G."/>
            <person name="Conover J."/>
            <person name="Carlson J."/>
            <person name="Shu S."/>
            <person name="Boston L."/>
            <person name="Williams M."/>
            <person name="Peterson D."/>
            <person name="Mcgee K."/>
            <person name="Jones D."/>
            <person name="Wendel J."/>
            <person name="Stelly D."/>
            <person name="Grimwood J."/>
            <person name="Schmutz J."/>
        </authorList>
    </citation>
    <scope>NUCLEOTIDE SEQUENCE [LARGE SCALE GENOMIC DNA]</scope>
    <source>
        <strain evidence="2">1808015.09</strain>
    </source>
</reference>
<evidence type="ECO:0000313" key="3">
    <source>
        <dbReference type="Proteomes" id="UP000323506"/>
    </source>
</evidence>
<accession>A0A5D2GZK5</accession>
<evidence type="ECO:0000256" key="1">
    <source>
        <dbReference type="SAM" id="MobiDB-lite"/>
    </source>
</evidence>